<dbReference type="InterPro" id="IPR011009">
    <property type="entry name" value="Kinase-like_dom_sf"/>
</dbReference>
<dbReference type="SUPFAM" id="SSF56112">
    <property type="entry name" value="Protein kinase-like (PK-like)"/>
    <property type="match status" value="1"/>
</dbReference>
<feature type="domain" description="DUF4032" evidence="1">
    <location>
        <begin position="229"/>
        <end position="394"/>
    </location>
</feature>
<evidence type="ECO:0000313" key="2">
    <source>
        <dbReference type="EMBL" id="UQX90162.1"/>
    </source>
</evidence>
<reference evidence="2" key="1">
    <citation type="journal article" date="2018" name="Int. J. Syst. Evol. Microbiol.">
        <title>Jatrophihabitans telluris sp. nov., isolated from sediment soil of lava forest wetlands and the emended description of the genus Jatrophihabitans.</title>
        <authorList>
            <person name="Lee K.C."/>
            <person name="Suh M.K."/>
            <person name="Eom M.K."/>
            <person name="Kim K.K."/>
            <person name="Kim J.S."/>
            <person name="Kim D.S."/>
            <person name="Ko S.H."/>
            <person name="Shin Y.K."/>
            <person name="Lee J.S."/>
        </authorList>
    </citation>
    <scope>NUCLEOTIDE SEQUENCE</scope>
    <source>
        <strain evidence="2">N237</strain>
    </source>
</reference>
<dbReference type="EMBL" id="CP097332">
    <property type="protein sequence ID" value="UQX90162.1"/>
    <property type="molecule type" value="Genomic_DNA"/>
</dbReference>
<dbReference type="InterPro" id="IPR025111">
    <property type="entry name" value="DUF4032"/>
</dbReference>
<sequence>MGTYTITTLGAATELLTLPLDQPLAEWTDPRIVQVPRGISRHVVRFVRAQNQIFAFKEATERYVIREHHLLRALADASVPVVDAFGTVTERTDTSGEVLGSLLITRHLPYSLPYRALFTERSLPDLRARLLDALAQLFVRLHLAGFFWGDCSLSNTLFRRDAGSLAAYLVDAETGEMHEQLTIGQRTHDITIATENIAGELMDLQAGGYLSEDADPIEMAIALQPRYEKLWTELTDDQVYSASESYKIEERVRRLNSLGFDVSEIGIRSEDAGRTLRFETHIVEPGHHARRVYALTGLQVQENQAKGMLSDLARFRAKWIEGVGHDIPEDLAARRWLDEKFYGVLSMVPAELRKKLPDAELFHEIGEHRWLMSERLGRDVGRPAAVEDYVRTVLAKLPDASVRILTEPTTEELPVVAE</sequence>
<evidence type="ECO:0000259" key="1">
    <source>
        <dbReference type="Pfam" id="PF13224"/>
    </source>
</evidence>
<dbReference type="Proteomes" id="UP001056336">
    <property type="component" value="Chromosome"/>
</dbReference>
<evidence type="ECO:0000313" key="3">
    <source>
        <dbReference type="Proteomes" id="UP001056336"/>
    </source>
</evidence>
<dbReference type="Pfam" id="PF06293">
    <property type="entry name" value="Kdo"/>
    <property type="match status" value="1"/>
</dbReference>
<dbReference type="RefSeq" id="WP_249774058.1">
    <property type="nucleotide sequence ID" value="NZ_CP097332.1"/>
</dbReference>
<gene>
    <name evidence="2" type="ORF">M6D93_09225</name>
</gene>
<keyword evidence="3" id="KW-1185">Reference proteome</keyword>
<organism evidence="2 3">
    <name type="scientific">Jatrophihabitans telluris</name>
    <dbReference type="NCBI Taxonomy" id="2038343"/>
    <lineage>
        <taxon>Bacteria</taxon>
        <taxon>Bacillati</taxon>
        <taxon>Actinomycetota</taxon>
        <taxon>Actinomycetes</taxon>
        <taxon>Jatrophihabitantales</taxon>
        <taxon>Jatrophihabitantaceae</taxon>
        <taxon>Jatrophihabitans</taxon>
    </lineage>
</organism>
<dbReference type="Pfam" id="PF13224">
    <property type="entry name" value="DUF4032"/>
    <property type="match status" value="1"/>
</dbReference>
<accession>A0ABY4R551</accession>
<name>A0ABY4R551_9ACTN</name>
<proteinExistence type="predicted"/>
<protein>
    <submittedName>
        <fullName evidence="2">DUF4032 domain-containing protein</fullName>
    </submittedName>
</protein>
<reference evidence="2" key="2">
    <citation type="submission" date="2022-05" db="EMBL/GenBank/DDBJ databases">
        <authorList>
            <person name="Kim J.-S."/>
            <person name="Lee K."/>
            <person name="Suh M."/>
            <person name="Eom M."/>
            <person name="Kim J.-S."/>
            <person name="Kim D.-S."/>
            <person name="Ko S.-H."/>
            <person name="Shin Y."/>
            <person name="Lee J.-S."/>
        </authorList>
    </citation>
    <scope>NUCLEOTIDE SEQUENCE</scope>
    <source>
        <strain evidence="2">N237</strain>
    </source>
</reference>